<dbReference type="PROSITE" id="PS51918">
    <property type="entry name" value="RADICAL_SAM"/>
    <property type="match status" value="1"/>
</dbReference>
<dbReference type="PANTHER" id="PTHR43409:SF16">
    <property type="entry name" value="SLR0320 PROTEIN"/>
    <property type="match status" value="1"/>
</dbReference>
<evidence type="ECO:0000256" key="3">
    <source>
        <dbReference type="ARBA" id="ARBA00022723"/>
    </source>
</evidence>
<keyword evidence="3" id="KW-0479">Metal-binding</keyword>
<dbReference type="Gene3D" id="3.80.30.20">
    <property type="entry name" value="tm_1862 like domain"/>
    <property type="match status" value="1"/>
</dbReference>
<dbReference type="InterPro" id="IPR007197">
    <property type="entry name" value="rSAM"/>
</dbReference>
<dbReference type="PROSITE" id="PS51332">
    <property type="entry name" value="B12_BINDING"/>
    <property type="match status" value="1"/>
</dbReference>
<keyword evidence="4" id="KW-0408">Iron</keyword>
<name>A0A8J6HT72_9FIRM</name>
<dbReference type="Pfam" id="PF13311">
    <property type="entry name" value="DUF4080"/>
    <property type="match status" value="1"/>
</dbReference>
<dbReference type="InterPro" id="IPR051198">
    <property type="entry name" value="BchE-like"/>
</dbReference>
<comment type="cofactor">
    <cofactor evidence="1">
        <name>[4Fe-4S] cluster</name>
        <dbReference type="ChEBI" id="CHEBI:49883"/>
    </cofactor>
</comment>
<dbReference type="GO" id="GO:0031419">
    <property type="term" value="F:cobalamin binding"/>
    <property type="evidence" value="ECO:0007669"/>
    <property type="project" value="InterPro"/>
</dbReference>
<evidence type="ECO:0000256" key="1">
    <source>
        <dbReference type="ARBA" id="ARBA00001966"/>
    </source>
</evidence>
<dbReference type="GO" id="GO:0046872">
    <property type="term" value="F:metal ion binding"/>
    <property type="evidence" value="ECO:0007669"/>
    <property type="project" value="UniProtKB-KW"/>
</dbReference>
<evidence type="ECO:0000259" key="7">
    <source>
        <dbReference type="PROSITE" id="PS51918"/>
    </source>
</evidence>
<dbReference type="Pfam" id="PF04055">
    <property type="entry name" value="Radical_SAM"/>
    <property type="match status" value="1"/>
</dbReference>
<dbReference type="InterPro" id="IPR036724">
    <property type="entry name" value="Cobalamin-bd_sf"/>
</dbReference>
<evidence type="ECO:0000313" key="8">
    <source>
        <dbReference type="EMBL" id="MBA2133761.1"/>
    </source>
</evidence>
<dbReference type="SMART" id="SM00729">
    <property type="entry name" value="Elp3"/>
    <property type="match status" value="1"/>
</dbReference>
<keyword evidence="5" id="KW-0411">Iron-sulfur</keyword>
<dbReference type="EMBL" id="JAAKDE010000019">
    <property type="protein sequence ID" value="MBA2133761.1"/>
    <property type="molecule type" value="Genomic_DNA"/>
</dbReference>
<dbReference type="InterPro" id="IPR058240">
    <property type="entry name" value="rSAM_sf"/>
</dbReference>
<dbReference type="RefSeq" id="WP_181340227.1">
    <property type="nucleotide sequence ID" value="NZ_JAAKDE010000019.1"/>
</dbReference>
<dbReference type="Proteomes" id="UP000657177">
    <property type="component" value="Unassembled WGS sequence"/>
</dbReference>
<sequence>MILLTTLNAHYVHTALALYSLQAYCRKDLPDLQVVEFNINQNLDWILGEIYRKKPRILGVSTNIWNITESLELVDRLKKVRPETVVILGGPEATADYAAILQRPGAPDFIVLGEGEETLRQLLLQLEKGQADFSSIAGLAWCQGGKVLRTPDRPPVDLAAIPFPYPDLSAFRHRILYYEASRGCPFRCTYCLSGWEEANLRTLPLERVKTDLKKFITAGVRTVKLIDRTFNLDRARAAAVLQFLLEQEGETEFHFELVGELLDEELIRLLKAAPSGRFRVEIGVQSTCGAALKAVRRYYNLAALQANCLALTAKDEGLEQPRPLVHLDLIAGLPYEDLATFGRSFDWTFRLRPDELQLGFLKLLKGSPLREQAKEYGYAFTATPPYEILRNKWLSYEDLLVLKGVEEMVEKFFNSRHFRYTLAYLFRDETLSPWAFFVALARFGQAQGFSGHARTQTALYDGLWRFLTGEFVAITGQKLWPEEHLRSLLTFDYYLSGTGGAAPAWLLPQATGLREAVKELLNDPVQKVVPLPPDRPVSEVRRRMLVFNFGLDPATGEEGRCPILIYRPAQGRPVWFRLPSTLVAAEAVPIQVASQSGGESDE</sequence>
<keyword evidence="2" id="KW-0949">S-adenosyl-L-methionine</keyword>
<dbReference type="InterPro" id="IPR006158">
    <property type="entry name" value="Cobalamin-bd"/>
</dbReference>
<accession>A0A8J6HT72</accession>
<dbReference type="GO" id="GO:0051539">
    <property type="term" value="F:4 iron, 4 sulfur cluster binding"/>
    <property type="evidence" value="ECO:0007669"/>
    <property type="project" value="UniProtKB-KW"/>
</dbReference>
<evidence type="ECO:0000313" key="9">
    <source>
        <dbReference type="Proteomes" id="UP000657177"/>
    </source>
</evidence>
<dbReference type="GO" id="GO:0003824">
    <property type="term" value="F:catalytic activity"/>
    <property type="evidence" value="ECO:0007669"/>
    <property type="project" value="InterPro"/>
</dbReference>
<dbReference type="SUPFAM" id="SSF52242">
    <property type="entry name" value="Cobalamin (vitamin B12)-binding domain"/>
    <property type="match status" value="1"/>
</dbReference>
<dbReference type="InterPro" id="IPR023404">
    <property type="entry name" value="rSAM_horseshoe"/>
</dbReference>
<gene>
    <name evidence="8" type="ORF">G5B42_09480</name>
</gene>
<reference evidence="8" key="1">
    <citation type="submission" date="2020-06" db="EMBL/GenBank/DDBJ databases">
        <title>Novel chitinolytic bacterium.</title>
        <authorList>
            <person name="Ungkulpasvich U."/>
            <person name="Kosugi A."/>
            <person name="Uke A."/>
        </authorList>
    </citation>
    <scope>NUCLEOTIDE SEQUENCE</scope>
    <source>
        <strain evidence="8">UUS1-1</strain>
    </source>
</reference>
<dbReference type="AlphaFoldDB" id="A0A8J6HT72"/>
<feature type="domain" description="Radical SAM core" evidence="7">
    <location>
        <begin position="170"/>
        <end position="406"/>
    </location>
</feature>
<evidence type="ECO:0000256" key="2">
    <source>
        <dbReference type="ARBA" id="ARBA00022691"/>
    </source>
</evidence>
<dbReference type="SFLD" id="SFLDS00029">
    <property type="entry name" value="Radical_SAM"/>
    <property type="match status" value="1"/>
</dbReference>
<dbReference type="SUPFAM" id="SSF102114">
    <property type="entry name" value="Radical SAM enzymes"/>
    <property type="match status" value="1"/>
</dbReference>
<feature type="domain" description="B12-binding" evidence="6">
    <location>
        <begin position="1"/>
        <end position="133"/>
    </location>
</feature>
<dbReference type="GO" id="GO:0005829">
    <property type="term" value="C:cytosol"/>
    <property type="evidence" value="ECO:0007669"/>
    <property type="project" value="TreeGrafter"/>
</dbReference>
<dbReference type="SFLD" id="SFLDG01082">
    <property type="entry name" value="B12-binding_domain_containing"/>
    <property type="match status" value="1"/>
</dbReference>
<dbReference type="InterPro" id="IPR025288">
    <property type="entry name" value="DUF4080"/>
</dbReference>
<dbReference type="Gene3D" id="3.40.50.280">
    <property type="entry name" value="Cobalamin-binding domain"/>
    <property type="match status" value="1"/>
</dbReference>
<proteinExistence type="predicted"/>
<keyword evidence="9" id="KW-1185">Reference proteome</keyword>
<dbReference type="Pfam" id="PF02310">
    <property type="entry name" value="B12-binding"/>
    <property type="match status" value="1"/>
</dbReference>
<dbReference type="InterPro" id="IPR034466">
    <property type="entry name" value="Methyltransferase_Class_B"/>
</dbReference>
<comment type="caution">
    <text evidence="8">The sequence shown here is derived from an EMBL/GenBank/DDBJ whole genome shotgun (WGS) entry which is preliminary data.</text>
</comment>
<organism evidence="8 9">
    <name type="scientific">Capillibacterium thermochitinicola</name>
    <dbReference type="NCBI Taxonomy" id="2699427"/>
    <lineage>
        <taxon>Bacteria</taxon>
        <taxon>Bacillati</taxon>
        <taxon>Bacillota</taxon>
        <taxon>Capillibacterium</taxon>
    </lineage>
</organism>
<dbReference type="InterPro" id="IPR006638">
    <property type="entry name" value="Elp3/MiaA/NifB-like_rSAM"/>
</dbReference>
<dbReference type="CDD" id="cd02068">
    <property type="entry name" value="radical_SAM_B12_BD"/>
    <property type="match status" value="1"/>
</dbReference>
<dbReference type="SFLD" id="SFLDG01123">
    <property type="entry name" value="methyltransferase_(Class_B)"/>
    <property type="match status" value="1"/>
</dbReference>
<protein>
    <submittedName>
        <fullName evidence="8">DUF4080 domain-containing protein</fullName>
    </submittedName>
</protein>
<evidence type="ECO:0000256" key="4">
    <source>
        <dbReference type="ARBA" id="ARBA00023004"/>
    </source>
</evidence>
<evidence type="ECO:0000259" key="6">
    <source>
        <dbReference type="PROSITE" id="PS51332"/>
    </source>
</evidence>
<evidence type="ECO:0000256" key="5">
    <source>
        <dbReference type="ARBA" id="ARBA00023014"/>
    </source>
</evidence>
<dbReference type="PANTHER" id="PTHR43409">
    <property type="entry name" value="ANAEROBIC MAGNESIUM-PROTOPORPHYRIN IX MONOMETHYL ESTER CYCLASE-RELATED"/>
    <property type="match status" value="1"/>
</dbReference>